<keyword evidence="5" id="KW-1185">Reference proteome</keyword>
<dbReference type="InterPro" id="IPR005786">
    <property type="entry name" value="B_amino_transII"/>
</dbReference>
<comment type="similarity">
    <text evidence="2">Belongs to the class-IV pyridoxal-phosphate-dependent aminotransferase family.</text>
</comment>
<dbReference type="SUPFAM" id="SSF56752">
    <property type="entry name" value="D-aminoacid aminotransferase-like PLP-dependent enzymes"/>
    <property type="match status" value="1"/>
</dbReference>
<dbReference type="Gene3D" id="3.20.10.10">
    <property type="entry name" value="D-amino Acid Aminotransferase, subunit A, domain 2"/>
    <property type="match status" value="1"/>
</dbReference>
<dbReference type="PANTHER" id="PTHR42825">
    <property type="entry name" value="AMINO ACID AMINOTRANSFERASE"/>
    <property type="match status" value="1"/>
</dbReference>
<dbReference type="PANTHER" id="PTHR42825:SF28">
    <property type="entry name" value="BRANCHED-CHAIN-AMINO-ACID AMINOTRANSFERASE 7-RELATED"/>
    <property type="match status" value="1"/>
</dbReference>
<sequence>ENAIFTPAIDGAILPGITRKTIIEIAIDLGYKVMERSISVEEMMNADEVFCTGTAVVVTSVASVTYKETR</sequence>
<dbReference type="EMBL" id="LXQA010107060">
    <property type="protein sequence ID" value="MCI17793.1"/>
    <property type="molecule type" value="Genomic_DNA"/>
</dbReference>
<keyword evidence="3" id="KW-0663">Pyridoxal phosphate</keyword>
<accession>A0A392Q060</accession>
<keyword evidence="4" id="KW-0032">Aminotransferase</keyword>
<dbReference type="AlphaFoldDB" id="A0A392Q060"/>
<keyword evidence="4" id="KW-0808">Transferase</keyword>
<dbReference type="GO" id="GO:0004084">
    <property type="term" value="F:branched-chain-amino-acid transaminase activity"/>
    <property type="evidence" value="ECO:0007669"/>
    <property type="project" value="InterPro"/>
</dbReference>
<dbReference type="GO" id="GO:0009081">
    <property type="term" value="P:branched-chain amino acid metabolic process"/>
    <property type="evidence" value="ECO:0007669"/>
    <property type="project" value="InterPro"/>
</dbReference>
<dbReference type="Pfam" id="PF01063">
    <property type="entry name" value="Aminotran_4"/>
    <property type="match status" value="1"/>
</dbReference>
<evidence type="ECO:0000256" key="3">
    <source>
        <dbReference type="ARBA" id="ARBA00022898"/>
    </source>
</evidence>
<comment type="cofactor">
    <cofactor evidence="1">
        <name>pyridoxal 5'-phosphate</name>
        <dbReference type="ChEBI" id="CHEBI:597326"/>
    </cofactor>
</comment>
<feature type="non-terminal residue" evidence="4">
    <location>
        <position position="1"/>
    </location>
</feature>
<reference evidence="4 5" key="1">
    <citation type="journal article" date="2018" name="Front. Plant Sci.">
        <title>Red Clover (Trifolium pratense) and Zigzag Clover (T. medium) - A Picture of Genomic Similarities and Differences.</title>
        <authorList>
            <person name="Dluhosova J."/>
            <person name="Istvanek J."/>
            <person name="Nedelnik J."/>
            <person name="Repkova J."/>
        </authorList>
    </citation>
    <scope>NUCLEOTIDE SEQUENCE [LARGE SCALE GENOMIC DNA]</scope>
    <source>
        <strain evidence="5">cv. 10/8</strain>
        <tissue evidence="4">Leaf</tissue>
    </source>
</reference>
<evidence type="ECO:0000256" key="1">
    <source>
        <dbReference type="ARBA" id="ARBA00001933"/>
    </source>
</evidence>
<organism evidence="4 5">
    <name type="scientific">Trifolium medium</name>
    <dbReference type="NCBI Taxonomy" id="97028"/>
    <lineage>
        <taxon>Eukaryota</taxon>
        <taxon>Viridiplantae</taxon>
        <taxon>Streptophyta</taxon>
        <taxon>Embryophyta</taxon>
        <taxon>Tracheophyta</taxon>
        <taxon>Spermatophyta</taxon>
        <taxon>Magnoliopsida</taxon>
        <taxon>eudicotyledons</taxon>
        <taxon>Gunneridae</taxon>
        <taxon>Pentapetalae</taxon>
        <taxon>rosids</taxon>
        <taxon>fabids</taxon>
        <taxon>Fabales</taxon>
        <taxon>Fabaceae</taxon>
        <taxon>Papilionoideae</taxon>
        <taxon>50 kb inversion clade</taxon>
        <taxon>NPAAA clade</taxon>
        <taxon>Hologalegina</taxon>
        <taxon>IRL clade</taxon>
        <taxon>Trifolieae</taxon>
        <taxon>Trifolium</taxon>
    </lineage>
</organism>
<dbReference type="Proteomes" id="UP000265520">
    <property type="component" value="Unassembled WGS sequence"/>
</dbReference>
<name>A0A392Q060_9FABA</name>
<evidence type="ECO:0000313" key="4">
    <source>
        <dbReference type="EMBL" id="MCI17793.1"/>
    </source>
</evidence>
<dbReference type="InterPro" id="IPR043132">
    <property type="entry name" value="BCAT-like_C"/>
</dbReference>
<proteinExistence type="inferred from homology"/>
<protein>
    <submittedName>
        <fullName evidence="4">Branched-chain-amino-acid aminotransferase 7-like</fullName>
    </submittedName>
</protein>
<dbReference type="InterPro" id="IPR001544">
    <property type="entry name" value="Aminotrans_IV"/>
</dbReference>
<dbReference type="InterPro" id="IPR036038">
    <property type="entry name" value="Aminotransferase-like"/>
</dbReference>
<evidence type="ECO:0000256" key="2">
    <source>
        <dbReference type="ARBA" id="ARBA00009320"/>
    </source>
</evidence>
<comment type="caution">
    <text evidence="4">The sequence shown here is derived from an EMBL/GenBank/DDBJ whole genome shotgun (WGS) entry which is preliminary data.</text>
</comment>
<evidence type="ECO:0000313" key="5">
    <source>
        <dbReference type="Proteomes" id="UP000265520"/>
    </source>
</evidence>